<dbReference type="AlphaFoldDB" id="A0A918LI82"/>
<evidence type="ECO:0008006" key="3">
    <source>
        <dbReference type="Google" id="ProtNLM"/>
    </source>
</evidence>
<organism evidence="1 2">
    <name type="scientific">Streptomyces griseoviridis</name>
    <dbReference type="NCBI Taxonomy" id="45398"/>
    <lineage>
        <taxon>Bacteria</taxon>
        <taxon>Bacillati</taxon>
        <taxon>Actinomycetota</taxon>
        <taxon>Actinomycetes</taxon>
        <taxon>Kitasatosporales</taxon>
        <taxon>Streptomycetaceae</taxon>
        <taxon>Streptomyces</taxon>
    </lineage>
</organism>
<evidence type="ECO:0000313" key="1">
    <source>
        <dbReference type="EMBL" id="GGS51574.1"/>
    </source>
</evidence>
<proteinExistence type="predicted"/>
<dbReference type="Proteomes" id="UP000653493">
    <property type="component" value="Unassembled WGS sequence"/>
</dbReference>
<comment type="caution">
    <text evidence="1">The sequence shown here is derived from an EMBL/GenBank/DDBJ whole genome shotgun (WGS) entry which is preliminary data.</text>
</comment>
<protein>
    <recommendedName>
        <fullName evidence="3">Na+/solute symporter</fullName>
    </recommendedName>
</protein>
<sequence>MWSVYGGLVPAVSLVLVPPVVSGSPGALFPGVDFQYFPLQNPGVVSIPLGFLAGWLGTVTSPEPPDPARHAETEVRALTGAGAV</sequence>
<accession>A0A918LI82</accession>
<dbReference type="EMBL" id="BMSL01000015">
    <property type="protein sequence ID" value="GGS51574.1"/>
    <property type="molecule type" value="Genomic_DNA"/>
</dbReference>
<name>A0A918LI82_STRGD</name>
<reference evidence="1" key="1">
    <citation type="journal article" date="2014" name="Int. J. Syst. Evol. Microbiol.">
        <title>Complete genome sequence of Corynebacterium casei LMG S-19264T (=DSM 44701T), isolated from a smear-ripened cheese.</title>
        <authorList>
            <consortium name="US DOE Joint Genome Institute (JGI-PGF)"/>
            <person name="Walter F."/>
            <person name="Albersmeier A."/>
            <person name="Kalinowski J."/>
            <person name="Ruckert C."/>
        </authorList>
    </citation>
    <scope>NUCLEOTIDE SEQUENCE</scope>
    <source>
        <strain evidence="1">JCM 4234</strain>
    </source>
</reference>
<evidence type="ECO:0000313" key="2">
    <source>
        <dbReference type="Proteomes" id="UP000653493"/>
    </source>
</evidence>
<keyword evidence="2" id="KW-1185">Reference proteome</keyword>
<gene>
    <name evidence="1" type="ORF">GCM10010238_46390</name>
</gene>
<reference evidence="1" key="2">
    <citation type="submission" date="2020-09" db="EMBL/GenBank/DDBJ databases">
        <authorList>
            <person name="Sun Q."/>
            <person name="Ohkuma M."/>
        </authorList>
    </citation>
    <scope>NUCLEOTIDE SEQUENCE</scope>
    <source>
        <strain evidence="1">JCM 4234</strain>
    </source>
</reference>